<feature type="domain" description="PX" evidence="7">
    <location>
        <begin position="73"/>
        <end position="192"/>
    </location>
</feature>
<dbReference type="GO" id="GO:0031901">
    <property type="term" value="C:early endosome membrane"/>
    <property type="evidence" value="ECO:0007669"/>
    <property type="project" value="UniProtKB-SubCell"/>
</dbReference>
<dbReference type="Proteomes" id="UP000078200">
    <property type="component" value="Unassembled WGS sequence"/>
</dbReference>
<dbReference type="GO" id="GO:1901981">
    <property type="term" value="F:phosphatidylinositol phosphate binding"/>
    <property type="evidence" value="ECO:0007669"/>
    <property type="project" value="TreeGrafter"/>
</dbReference>
<keyword evidence="3" id="KW-0967">Endosome</keyword>
<dbReference type="EnsemblMetazoa" id="GAUT027834-RA">
    <property type="protein sequence ID" value="GAUT027834-PA"/>
    <property type="gene ID" value="GAUT027834"/>
</dbReference>
<keyword evidence="4" id="KW-0653">Protein transport</keyword>
<dbReference type="Pfam" id="PF00787">
    <property type="entry name" value="PX"/>
    <property type="match status" value="1"/>
</dbReference>
<keyword evidence="9" id="KW-1185">Reference proteome</keyword>
<organism evidence="8 9">
    <name type="scientific">Glossina austeni</name>
    <name type="common">Savannah tsetse fly</name>
    <dbReference type="NCBI Taxonomy" id="7395"/>
    <lineage>
        <taxon>Eukaryota</taxon>
        <taxon>Metazoa</taxon>
        <taxon>Ecdysozoa</taxon>
        <taxon>Arthropoda</taxon>
        <taxon>Hexapoda</taxon>
        <taxon>Insecta</taxon>
        <taxon>Pterygota</taxon>
        <taxon>Neoptera</taxon>
        <taxon>Endopterygota</taxon>
        <taxon>Diptera</taxon>
        <taxon>Brachycera</taxon>
        <taxon>Muscomorpha</taxon>
        <taxon>Hippoboscoidea</taxon>
        <taxon>Glossinidae</taxon>
        <taxon>Glossina</taxon>
    </lineage>
</organism>
<evidence type="ECO:0000256" key="1">
    <source>
        <dbReference type="ARBA" id="ARBA00004469"/>
    </source>
</evidence>
<dbReference type="InterPro" id="IPR036871">
    <property type="entry name" value="PX_dom_sf"/>
</dbReference>
<name>A0A1A9V6V8_GLOAU</name>
<dbReference type="InterPro" id="IPR001683">
    <property type="entry name" value="PX_dom"/>
</dbReference>
<evidence type="ECO:0000256" key="2">
    <source>
        <dbReference type="ARBA" id="ARBA00022448"/>
    </source>
</evidence>
<keyword evidence="2" id="KW-0813">Transport</keyword>
<dbReference type="SUPFAM" id="SSF64268">
    <property type="entry name" value="PX domain"/>
    <property type="match status" value="1"/>
</dbReference>
<keyword evidence="5" id="KW-0446">Lipid-binding</keyword>
<dbReference type="PANTHER" id="PTHR20939">
    <property type="entry name" value="SORTING NEXIN 20, 21"/>
    <property type="match status" value="1"/>
</dbReference>
<dbReference type="Gene3D" id="3.30.1520.10">
    <property type="entry name" value="Phox-like domain"/>
    <property type="match status" value="1"/>
</dbReference>
<dbReference type="AlphaFoldDB" id="A0A1A9V6V8"/>
<reference evidence="8" key="1">
    <citation type="submission" date="2020-05" db="UniProtKB">
        <authorList>
            <consortium name="EnsemblMetazoa"/>
        </authorList>
    </citation>
    <scope>IDENTIFICATION</scope>
    <source>
        <strain evidence="8">TTRI</strain>
    </source>
</reference>
<evidence type="ECO:0000313" key="8">
    <source>
        <dbReference type="EnsemblMetazoa" id="GAUT027834-PA"/>
    </source>
</evidence>
<evidence type="ECO:0000259" key="7">
    <source>
        <dbReference type="PROSITE" id="PS50195"/>
    </source>
</evidence>
<evidence type="ECO:0000313" key="9">
    <source>
        <dbReference type="Proteomes" id="UP000078200"/>
    </source>
</evidence>
<evidence type="ECO:0000256" key="3">
    <source>
        <dbReference type="ARBA" id="ARBA00022753"/>
    </source>
</evidence>
<accession>A0A1A9V6V8</accession>
<dbReference type="InterPro" id="IPR039937">
    <property type="entry name" value="SNX20/SNX21"/>
</dbReference>
<protein>
    <recommendedName>
        <fullName evidence="7">PX domain-containing protein</fullName>
    </recommendedName>
</protein>
<dbReference type="STRING" id="7395.A0A1A9V6V8"/>
<dbReference type="VEuPathDB" id="VectorBase:GAUT027834"/>
<dbReference type="PANTHER" id="PTHR20939:SF11">
    <property type="entry name" value="LD12265P"/>
    <property type="match status" value="1"/>
</dbReference>
<evidence type="ECO:0000256" key="5">
    <source>
        <dbReference type="ARBA" id="ARBA00023121"/>
    </source>
</evidence>
<sequence length="326" mass="37531">MKMRAAMIRRSRVSSCELPDDPEDLDSPEAIEAGSLTIENDESKPVQNELWERSPFYNLYALPNDGSSVLRFEILTARMMPPHGEDLKVKRYVVYDLTVRLDSKFAADSRPAVIKRRYTDFRELYIKLRRDHPVLMSRIDFPNKVLMGNFSATLIAERGASFETFLNYIVNHEPLKQSPIFLHFLQNNELTKACQLMDERNDSCVPILENSFLLLNKIFMDRSKPVLLLLCRLVAACTSCTPMPHESAERWAALALNRYETLSDIDLLPLYIPLLNTCAHLWWQQGHDQKPITDRLTDMSKKGISINNVPNLIQAIHKLDPRSETI</sequence>
<evidence type="ECO:0000256" key="6">
    <source>
        <dbReference type="ARBA" id="ARBA00023136"/>
    </source>
</evidence>
<dbReference type="PROSITE" id="PS50195">
    <property type="entry name" value="PX"/>
    <property type="match status" value="1"/>
</dbReference>
<evidence type="ECO:0000256" key="4">
    <source>
        <dbReference type="ARBA" id="ARBA00022927"/>
    </source>
</evidence>
<proteinExistence type="predicted"/>
<comment type="subcellular location">
    <subcellularLocation>
        <location evidence="1">Early endosome membrane</location>
        <topology evidence="1">Peripheral membrane protein</topology>
        <orientation evidence="1">Cytoplasmic side</orientation>
    </subcellularLocation>
</comment>
<keyword evidence="6" id="KW-0472">Membrane</keyword>
<dbReference type="GO" id="GO:0015031">
    <property type="term" value="P:protein transport"/>
    <property type="evidence" value="ECO:0007669"/>
    <property type="project" value="UniProtKB-KW"/>
</dbReference>
<dbReference type="SMART" id="SM00312">
    <property type="entry name" value="PX"/>
    <property type="match status" value="1"/>
</dbReference>